<keyword evidence="2 10" id="KW-0813">Transport</keyword>
<dbReference type="KEGG" id="csph:CSPHI_09935"/>
<evidence type="ECO:0000256" key="3">
    <source>
        <dbReference type="ARBA" id="ARBA00022475"/>
    </source>
</evidence>
<evidence type="ECO:0000256" key="1">
    <source>
        <dbReference type="ARBA" id="ARBA00022426"/>
    </source>
</evidence>
<keyword evidence="1 10" id="KW-0171">Cobalt transport</keyword>
<dbReference type="InterPro" id="IPR003705">
    <property type="entry name" value="CbiN"/>
</dbReference>
<dbReference type="Pfam" id="PF02553">
    <property type="entry name" value="CbiN"/>
    <property type="match status" value="1"/>
</dbReference>
<accession>A0A1L7CZM1</accession>
<keyword evidence="9 10" id="KW-0170">Cobalt</keyword>
<feature type="transmembrane region" description="Helical" evidence="10">
    <location>
        <begin position="12"/>
        <end position="34"/>
    </location>
</feature>
<dbReference type="NCBIfam" id="NF002780">
    <property type="entry name" value="PRK02898.1"/>
    <property type="match status" value="1"/>
</dbReference>
<evidence type="ECO:0000256" key="10">
    <source>
        <dbReference type="HAMAP-Rule" id="MF_00330"/>
    </source>
</evidence>
<comment type="subunit">
    <text evidence="10">Forms an energy-coupling factor (ECF) transporter complex composed of an ATP-binding protein (A component, CbiO), a transmembrane protein (T component, CbiQ) and 2 possible substrate-capture proteins (S components, CbiM and CbiN) of unknown stoichimetry.</text>
</comment>
<evidence type="ECO:0000256" key="4">
    <source>
        <dbReference type="ARBA" id="ARBA00022573"/>
    </source>
</evidence>
<evidence type="ECO:0000256" key="6">
    <source>
        <dbReference type="ARBA" id="ARBA00022989"/>
    </source>
</evidence>
<dbReference type="Proteomes" id="UP000185469">
    <property type="component" value="Chromosome"/>
</dbReference>
<feature type="transmembrane region" description="Helical" evidence="10">
    <location>
        <begin position="82"/>
        <end position="101"/>
    </location>
</feature>
<proteinExistence type="inferred from homology"/>
<gene>
    <name evidence="10" type="primary">cbiN</name>
    <name evidence="11" type="ORF">CSPHI_09935</name>
</gene>
<keyword evidence="4 10" id="KW-0169">Cobalamin biosynthesis</keyword>
<evidence type="ECO:0000256" key="2">
    <source>
        <dbReference type="ARBA" id="ARBA00022448"/>
    </source>
</evidence>
<name>A0A1L7CZM1_9CORY</name>
<dbReference type="RefSeq" id="WP_075692861.1">
    <property type="nucleotide sequence ID" value="NZ_CP009248.1"/>
</dbReference>
<keyword evidence="6 10" id="KW-1133">Transmembrane helix</keyword>
<evidence type="ECO:0000256" key="9">
    <source>
        <dbReference type="ARBA" id="ARBA00023285"/>
    </source>
</evidence>
<evidence type="ECO:0000313" key="11">
    <source>
        <dbReference type="EMBL" id="APT91272.1"/>
    </source>
</evidence>
<keyword evidence="5 10" id="KW-0812">Transmembrane</keyword>
<keyword evidence="12" id="KW-1185">Reference proteome</keyword>
<dbReference type="PANTHER" id="PTHR38662">
    <property type="entry name" value="COBALT TRANSPORT PROTEIN CBIN"/>
    <property type="match status" value="1"/>
</dbReference>
<comment type="similarity">
    <text evidence="10">Belongs to the CbiN family.</text>
</comment>
<organism evidence="11 12">
    <name type="scientific">Corynebacterium sphenisci DSM 44792</name>
    <dbReference type="NCBI Taxonomy" id="1437874"/>
    <lineage>
        <taxon>Bacteria</taxon>
        <taxon>Bacillati</taxon>
        <taxon>Actinomycetota</taxon>
        <taxon>Actinomycetes</taxon>
        <taxon>Mycobacteriales</taxon>
        <taxon>Corynebacteriaceae</taxon>
        <taxon>Corynebacterium</taxon>
    </lineage>
</organism>
<dbReference type="STRING" id="1437874.CSPHI_09935"/>
<keyword evidence="8 10" id="KW-0472">Membrane</keyword>
<dbReference type="UniPathway" id="UPA00148"/>
<dbReference type="GO" id="GO:0009236">
    <property type="term" value="P:cobalamin biosynthetic process"/>
    <property type="evidence" value="ECO:0007669"/>
    <property type="project" value="UniProtKB-UniRule"/>
</dbReference>
<comment type="subcellular location">
    <subcellularLocation>
        <location evidence="10">Cell membrane</location>
        <topology evidence="10">Multi-pass membrane protein</topology>
    </subcellularLocation>
</comment>
<dbReference type="AlphaFoldDB" id="A0A1L7CZM1"/>
<dbReference type="GO" id="GO:0005886">
    <property type="term" value="C:plasma membrane"/>
    <property type="evidence" value="ECO:0007669"/>
    <property type="project" value="UniProtKB-SubCell"/>
</dbReference>
<comment type="pathway">
    <text evidence="10">Cofactor biosynthesis; adenosylcobalamin biosynthesis.</text>
</comment>
<protein>
    <recommendedName>
        <fullName evidence="10">Cobalt transport protein CbiN</fullName>
    </recommendedName>
    <alternativeName>
        <fullName evidence="10">Energy-coupling factor transporter probable substrate-capture protein CbiN</fullName>
        <shortName evidence="10">ECF transporter S component CbiN</shortName>
    </alternativeName>
</protein>
<evidence type="ECO:0000256" key="8">
    <source>
        <dbReference type="ARBA" id="ARBA00023136"/>
    </source>
</evidence>
<evidence type="ECO:0000256" key="7">
    <source>
        <dbReference type="ARBA" id="ARBA00023065"/>
    </source>
</evidence>
<dbReference type="PANTHER" id="PTHR38662:SF1">
    <property type="entry name" value="COBALT TRANSPORT PROTEIN CBIN"/>
    <property type="match status" value="1"/>
</dbReference>
<comment type="function">
    <text evidence="10">Part of the energy-coupling factor (ECF) transporter complex CbiMNOQ involved in cobalt import.</text>
</comment>
<dbReference type="GO" id="GO:0015087">
    <property type="term" value="F:cobalt ion transmembrane transporter activity"/>
    <property type="evidence" value="ECO:0007669"/>
    <property type="project" value="UniProtKB-UniRule"/>
</dbReference>
<dbReference type="EMBL" id="CP009248">
    <property type="protein sequence ID" value="APT91272.1"/>
    <property type="molecule type" value="Genomic_DNA"/>
</dbReference>
<evidence type="ECO:0000256" key="5">
    <source>
        <dbReference type="ARBA" id="ARBA00022692"/>
    </source>
</evidence>
<reference evidence="11 12" key="1">
    <citation type="submission" date="2014-08" db="EMBL/GenBank/DDBJ databases">
        <title>Complete genome sequence of Corynebacterium sphenisci CECT 5990(T) (=DSM 44792(T)), isolated from healthy wild penguins.</title>
        <authorList>
            <person name="Ruckert C."/>
            <person name="Albersmeier A."/>
            <person name="Winkler A."/>
            <person name="Kalinowski J."/>
        </authorList>
    </citation>
    <scope>NUCLEOTIDE SEQUENCE [LARGE SCALE GENOMIC DNA]</scope>
    <source>
        <strain evidence="11 12">DSM 44792</strain>
    </source>
</reference>
<dbReference type="HAMAP" id="MF_00330">
    <property type="entry name" value="CbiN"/>
    <property type="match status" value="1"/>
</dbReference>
<dbReference type="OrthoDB" id="1551318at2"/>
<keyword evidence="3 10" id="KW-1003">Cell membrane</keyword>
<keyword evidence="7 10" id="KW-0406">Ion transport</keyword>
<sequence length="110" mass="11376">MSATPDRATRRNNPLVTAALVGATVVLAAFPMLLNFGDPEAEEPFGGTDGAAEDVVAEVHPGYEPWFESITGELPGEVESGLFALQAGIGGGVLGYALGWYRGGAGRRGR</sequence>
<evidence type="ECO:0000313" key="12">
    <source>
        <dbReference type="Proteomes" id="UP000185469"/>
    </source>
</evidence>